<dbReference type="EC" id="2.1.1.319" evidence="4"/>
<feature type="transmembrane region" description="Helical" evidence="17">
    <location>
        <begin position="1525"/>
        <end position="1542"/>
    </location>
</feature>
<feature type="transmembrane region" description="Helical" evidence="17">
    <location>
        <begin position="1436"/>
        <end position="1456"/>
    </location>
</feature>
<keyword evidence="11 17" id="KW-1133">Transmembrane helix</keyword>
<dbReference type="Gene3D" id="3.30.1330.20">
    <property type="entry name" value="Tubulin/FtsZ, C-terminal domain"/>
    <property type="match status" value="1"/>
</dbReference>
<evidence type="ECO:0000256" key="15">
    <source>
        <dbReference type="PROSITE-ProRule" id="PRU01015"/>
    </source>
</evidence>
<sequence length="1638" mass="181615">MDSPQFSKSVTMDQISSGQNESIRERNESGRQVTSSLDLPFSFDLVSKALSVHSIMSAGSSVVSKHKASYLVALLKERQLRAELDLKARRQQLEREEMLLKARNEVENAVLQKSLESNRNGVALKAVPIGDIAPESNRMSPNMEDCREGIKTHHKVGGDKYKEGIRTDNEAGGIKCQDIHKESRDILGHSKFEFVLEMPEIVHIQAGQCGNQSGAVSNWTKEHYTEGAELADSVSDVMRKEAEESRGCLQGFQVTHSLRSDSSLGMGKSLDSKFREVYPDTIMNTLVSPSLKVPGTVVEPHNATLSVHQLIKNTYESYRIDNEAFFDTCSRTLKLGTPIHDDPDHPVSTTMPGVATCLRFPGQLNCDQLKVTVNMVPFTRLHFFIPLFARLSSKGSQQYRASTVPELILQTFDAKNMTISSCATLFHSRISMKEVDEQRLNVQNKNSSYFAEWIPDNVKTTVREKRPRGLKTSVKLVDSCNAIHELFQCVSKQFTAMFLPPEDRDYLHFLWWPDGNTDLKPGDYQMNWHPFGASFSPLVRVNVRLTHGHLTFVTSVNSISWCTLNSNARRPCLSNLFTAIRHHRYESNAGNRQDVIISSKCCEQETFKLSKPIPKPRLSRGSFQPMPPHNYSRPDEQIVSLYGETSLVQDTFSARITHDATERVTAVESSSIRSPNSSHSSLSDSRLSVPLAVVENASGHDTMKSEDEGGDELHKNVSNTQLDRELSSIEYANHWIRRNGQCNFIRSSLENEDPLRPVRVVRRPAYACARLRNVDSVPTSIQQLSVISKSSKPLASIVKPNLNSLRRRRSQNVLHPTRPPEILYECNDCNVVHSSRLTLDHGLGNYYQHIGRLSAKGLLEVLHRKGLEWYEKTEEGGRKTWDLWKSELEALCSIQTDRYFKPAGLKARRLTRFRRAVFCSINCSPSALYTLLGMASGNGEASGATECKDSADVTSKNYNFDLYARFGTYEKMLKDEIRTLTYRSALMHSNRLVKDKVILDVGCGTEILCLFTIKAEAKHPIGIEGSNIIGQAAEVVKANSKSDKITSVKSKIEEVELLDGFSRVDIISDWMGYCLFYESTLNTVLYDRDKWLAPGGLIMPDLVALYVCAIEDRQFKIEKINWWHSVHGFDMSCIRKVPPTEPLVDVMNPNQVVVICCLVKQVDMYAITPEELTFTASFTLTCKRNDYTQALVTFETDYFHLVNKHQECLTAYAITVFKLSSLRTLFSSPHGALAVCFASSSPQSRRIDLVVDIKSPRGLLGAGVKNLCLKSRNMQAANICFRVNRPFGRLVNRSYRHTLCNSGRFPSLTFTILRSFRVSQSAPVPIRSRFGRSNLRTKNAESSPSVAVDAGRIAVAVGAALGLGGLCYYGFSMTPSAARGDVMSAFDRAAVWPDYVRQRIRATYGYLAGGAAIAAGTALALSRSPAVAGVILRSGWVAPIGMMLATMGAGIVCQMIPYPASGLSAKHLAWAVFSASVGGMLMPACFIGGPVLTRAAFYTGGIVGGLSLVAASAPSDRFLNWGGPLAIGLGVVVVSSLGSMFLSPMSRIGSGLMSVSLYGGLLLFSGFLLYDTQMVIRRAESHPPPSLYPEQTYGGLPIQGRMAVRPYDPINNSISILLDTVNIFIRMVAIFAGGQRRK</sequence>
<feature type="transmembrane region" description="Helical" evidence="17">
    <location>
        <begin position="1468"/>
        <end position="1489"/>
    </location>
</feature>
<dbReference type="InterPro" id="IPR008280">
    <property type="entry name" value="Tub_FtsZ_C"/>
</dbReference>
<evidence type="ECO:0000256" key="2">
    <source>
        <dbReference type="ARBA" id="ARBA00004141"/>
    </source>
</evidence>
<evidence type="ECO:0000256" key="7">
    <source>
        <dbReference type="ARBA" id="ARBA00022691"/>
    </source>
</evidence>
<keyword evidence="10" id="KW-0547">Nucleotide-binding</keyword>
<dbReference type="GO" id="GO:0005874">
    <property type="term" value="C:microtubule"/>
    <property type="evidence" value="ECO:0007669"/>
    <property type="project" value="UniProtKB-KW"/>
</dbReference>
<evidence type="ECO:0000256" key="3">
    <source>
        <dbReference type="ARBA" id="ARBA00009636"/>
    </source>
</evidence>
<dbReference type="InterPro" id="IPR055135">
    <property type="entry name" value="PRMT_dom"/>
</dbReference>
<dbReference type="SUPFAM" id="SSF53335">
    <property type="entry name" value="S-adenosyl-L-methionine-dependent methyltransferases"/>
    <property type="match status" value="1"/>
</dbReference>
<dbReference type="Gene3D" id="3.40.50.1440">
    <property type="entry name" value="Tubulin/FtsZ, GTPase domain"/>
    <property type="match status" value="1"/>
</dbReference>
<dbReference type="InterPro" id="IPR006214">
    <property type="entry name" value="Bax_inhibitor_1-related"/>
</dbReference>
<keyword evidence="6 15" id="KW-0808">Transferase</keyword>
<dbReference type="GO" id="GO:0007017">
    <property type="term" value="P:microtubule-based process"/>
    <property type="evidence" value="ECO:0007669"/>
    <property type="project" value="InterPro"/>
</dbReference>
<evidence type="ECO:0000256" key="6">
    <source>
        <dbReference type="ARBA" id="ARBA00022679"/>
    </source>
</evidence>
<dbReference type="InterPro" id="IPR003008">
    <property type="entry name" value="Tubulin_FtsZ_GTPase"/>
</dbReference>
<dbReference type="InterPro" id="IPR000217">
    <property type="entry name" value="Tubulin"/>
</dbReference>
<dbReference type="InterPro" id="IPR037103">
    <property type="entry name" value="Tubulin/FtsZ-like_C"/>
</dbReference>
<dbReference type="PRINTS" id="PR01163">
    <property type="entry name" value="BETATUBULIN"/>
</dbReference>
<evidence type="ECO:0000256" key="5">
    <source>
        <dbReference type="ARBA" id="ARBA00022603"/>
    </source>
</evidence>
<feature type="transmembrane region" description="Helical" evidence="17">
    <location>
        <begin position="1495"/>
        <end position="1513"/>
    </location>
</feature>
<dbReference type="Pfam" id="PF01027">
    <property type="entry name" value="Bax1-I"/>
    <property type="match status" value="1"/>
</dbReference>
<feature type="transmembrane region" description="Helical" evidence="17">
    <location>
        <begin position="1353"/>
        <end position="1371"/>
    </location>
</feature>
<keyword evidence="5 15" id="KW-0489">Methyltransferase</keyword>
<comment type="catalytic activity">
    <reaction evidence="14">
        <text>L-arginyl-[protein] + S-adenosyl-L-methionine = N(omega)-methyl-L-arginyl-[protein] + S-adenosyl-L-homocysteine + H(+)</text>
        <dbReference type="Rhea" id="RHEA:48100"/>
        <dbReference type="Rhea" id="RHEA-COMP:10532"/>
        <dbReference type="Rhea" id="RHEA-COMP:11990"/>
        <dbReference type="ChEBI" id="CHEBI:15378"/>
        <dbReference type="ChEBI" id="CHEBI:29965"/>
        <dbReference type="ChEBI" id="CHEBI:57856"/>
        <dbReference type="ChEBI" id="CHEBI:59789"/>
        <dbReference type="ChEBI" id="CHEBI:65280"/>
    </reaction>
    <physiologicalReaction direction="left-to-right" evidence="14">
        <dbReference type="Rhea" id="RHEA:48101"/>
    </physiologicalReaction>
</comment>
<evidence type="ECO:0000256" key="9">
    <source>
        <dbReference type="ARBA" id="ARBA00022701"/>
    </source>
</evidence>
<dbReference type="EMBL" id="CAXLJL010000123">
    <property type="protein sequence ID" value="CAL5132455.1"/>
    <property type="molecule type" value="Genomic_DNA"/>
</dbReference>
<dbReference type="GO" id="GO:0042054">
    <property type="term" value="F:histone methyltransferase activity"/>
    <property type="evidence" value="ECO:0007669"/>
    <property type="project" value="TreeGrafter"/>
</dbReference>
<dbReference type="Pfam" id="PF22528">
    <property type="entry name" value="PRMT_C"/>
    <property type="match status" value="1"/>
</dbReference>
<comment type="similarity">
    <text evidence="3">Belongs to the tubulin family.</text>
</comment>
<evidence type="ECO:0000256" key="14">
    <source>
        <dbReference type="ARBA" id="ARBA00049303"/>
    </source>
</evidence>
<feature type="transmembrane region" description="Helical" evidence="17">
    <location>
        <begin position="1404"/>
        <end position="1424"/>
    </location>
</feature>
<dbReference type="PRINTS" id="PR01161">
    <property type="entry name" value="TUBULIN"/>
</dbReference>
<dbReference type="InterPro" id="IPR029063">
    <property type="entry name" value="SAM-dependent_MTases_sf"/>
</dbReference>
<dbReference type="GO" id="GO:0035242">
    <property type="term" value="F:protein-arginine omega-N asymmetric methyltransferase activity"/>
    <property type="evidence" value="ECO:0007669"/>
    <property type="project" value="UniProtKB-EC"/>
</dbReference>
<dbReference type="FunFam" id="3.40.50.150:FF:000003">
    <property type="entry name" value="Blast:Protein arginine N-methyltransferase 1"/>
    <property type="match status" value="1"/>
</dbReference>
<evidence type="ECO:0000256" key="11">
    <source>
        <dbReference type="ARBA" id="ARBA00022989"/>
    </source>
</evidence>
<keyword evidence="13 17" id="KW-0472">Membrane</keyword>
<evidence type="ECO:0000313" key="21">
    <source>
        <dbReference type="Proteomes" id="UP001497525"/>
    </source>
</evidence>
<dbReference type="GO" id="GO:0032259">
    <property type="term" value="P:methylation"/>
    <property type="evidence" value="ECO:0007669"/>
    <property type="project" value="UniProtKB-KW"/>
</dbReference>
<proteinExistence type="inferred from homology"/>
<dbReference type="Pfam" id="PF00091">
    <property type="entry name" value="Tubulin"/>
    <property type="match status" value="1"/>
</dbReference>
<feature type="transmembrane region" description="Helical" evidence="17">
    <location>
        <begin position="1548"/>
        <end position="1570"/>
    </location>
</feature>
<dbReference type="GO" id="GO:0005200">
    <property type="term" value="F:structural constituent of cytoskeleton"/>
    <property type="evidence" value="ECO:0007669"/>
    <property type="project" value="InterPro"/>
</dbReference>
<dbReference type="Pfam" id="PF03953">
    <property type="entry name" value="Tubulin_C"/>
    <property type="match status" value="1"/>
</dbReference>
<name>A0AAV2T5M2_CALDB</name>
<dbReference type="InterPro" id="IPR025799">
    <property type="entry name" value="Arg_MeTrfase"/>
</dbReference>
<dbReference type="GO" id="GO:0003924">
    <property type="term" value="F:GTPase activity"/>
    <property type="evidence" value="ECO:0007669"/>
    <property type="project" value="InterPro"/>
</dbReference>
<dbReference type="SMART" id="SM00865">
    <property type="entry name" value="Tubulin_C"/>
    <property type="match status" value="1"/>
</dbReference>
<dbReference type="Proteomes" id="UP001497525">
    <property type="component" value="Unassembled WGS sequence"/>
</dbReference>
<dbReference type="SMART" id="SM00864">
    <property type="entry name" value="Tubulin"/>
    <property type="match status" value="1"/>
</dbReference>
<evidence type="ECO:0000256" key="17">
    <source>
        <dbReference type="SAM" id="Phobius"/>
    </source>
</evidence>
<dbReference type="InterPro" id="IPR002453">
    <property type="entry name" value="Beta_tubulin"/>
</dbReference>
<evidence type="ECO:0000313" key="20">
    <source>
        <dbReference type="EMBL" id="CAL5132455.1"/>
    </source>
</evidence>
<evidence type="ECO:0000256" key="12">
    <source>
        <dbReference type="ARBA" id="ARBA00023134"/>
    </source>
</evidence>
<evidence type="ECO:0000259" key="19">
    <source>
        <dbReference type="SMART" id="SM00865"/>
    </source>
</evidence>
<feature type="domain" description="Tubulin/FtsZ GTPase" evidence="18">
    <location>
        <begin position="162"/>
        <end position="362"/>
    </location>
</feature>
<evidence type="ECO:0000256" key="16">
    <source>
        <dbReference type="SAM" id="MobiDB-lite"/>
    </source>
</evidence>
<evidence type="ECO:0000256" key="1">
    <source>
        <dbReference type="ARBA" id="ARBA00001946"/>
    </source>
</evidence>
<comment type="cofactor">
    <cofactor evidence="1">
        <name>Mg(2+)</name>
        <dbReference type="ChEBI" id="CHEBI:18420"/>
    </cofactor>
</comment>
<evidence type="ECO:0000256" key="10">
    <source>
        <dbReference type="ARBA" id="ARBA00022741"/>
    </source>
</evidence>
<dbReference type="PANTHER" id="PTHR11006:SF124">
    <property type="entry name" value="ARGININE METHYLTRANSFERASE 1-RELATED"/>
    <property type="match status" value="1"/>
</dbReference>
<dbReference type="InterPro" id="IPR018316">
    <property type="entry name" value="Tubulin/FtsZ_2-layer-sand-dom"/>
</dbReference>
<evidence type="ECO:0000259" key="18">
    <source>
        <dbReference type="SMART" id="SM00864"/>
    </source>
</evidence>
<keyword evidence="12" id="KW-0342">GTP-binding</keyword>
<gene>
    <name evidence="20" type="ORF">CDAUBV1_LOCUS5280</name>
</gene>
<keyword evidence="7 15" id="KW-0949">S-adenosyl-L-methionine</keyword>
<reference evidence="20" key="1">
    <citation type="submission" date="2024-06" db="EMBL/GenBank/DDBJ databases">
        <authorList>
            <person name="Liu X."/>
            <person name="Lenzi L."/>
            <person name="Haldenby T S."/>
            <person name="Uol C."/>
        </authorList>
    </citation>
    <scope>NUCLEOTIDE SEQUENCE</scope>
</reference>
<feature type="region of interest" description="Disordered" evidence="16">
    <location>
        <begin position="1"/>
        <end position="31"/>
    </location>
</feature>
<feature type="compositionally biased region" description="Low complexity" evidence="16">
    <location>
        <begin position="669"/>
        <end position="686"/>
    </location>
</feature>
<dbReference type="GO" id="GO:0035241">
    <property type="term" value="F:protein-arginine omega-N monomethyltransferase activity"/>
    <property type="evidence" value="ECO:0007669"/>
    <property type="project" value="TreeGrafter"/>
</dbReference>
<keyword evidence="9" id="KW-0493">Microtubule</keyword>
<dbReference type="CDD" id="cd02440">
    <property type="entry name" value="AdoMet_MTases"/>
    <property type="match status" value="1"/>
</dbReference>
<dbReference type="SUPFAM" id="SSF52490">
    <property type="entry name" value="Tubulin nucleotide-binding domain-like"/>
    <property type="match status" value="1"/>
</dbReference>
<dbReference type="InterPro" id="IPR036525">
    <property type="entry name" value="Tubulin/FtsZ_GTPase_sf"/>
</dbReference>
<evidence type="ECO:0000256" key="4">
    <source>
        <dbReference type="ARBA" id="ARBA00011925"/>
    </source>
</evidence>
<accession>A0AAV2T5M2</accession>
<dbReference type="SUPFAM" id="SSF55307">
    <property type="entry name" value="Tubulin C-terminal domain-like"/>
    <property type="match status" value="1"/>
</dbReference>
<dbReference type="PANTHER" id="PTHR11006">
    <property type="entry name" value="PROTEIN ARGININE N-METHYLTRANSFERASE"/>
    <property type="match status" value="1"/>
</dbReference>
<feature type="domain" description="Tubulin/FtsZ 2-layer sandwich" evidence="19">
    <location>
        <begin position="364"/>
        <end position="492"/>
    </location>
</feature>
<dbReference type="GO" id="GO:0005634">
    <property type="term" value="C:nucleus"/>
    <property type="evidence" value="ECO:0007669"/>
    <property type="project" value="TreeGrafter"/>
</dbReference>
<dbReference type="GO" id="GO:0016020">
    <property type="term" value="C:membrane"/>
    <property type="evidence" value="ECO:0007669"/>
    <property type="project" value="UniProtKB-SubCell"/>
</dbReference>
<dbReference type="GO" id="GO:0005525">
    <property type="term" value="F:GTP binding"/>
    <property type="evidence" value="ECO:0007669"/>
    <property type="project" value="UniProtKB-KW"/>
</dbReference>
<dbReference type="Gene3D" id="2.70.160.11">
    <property type="entry name" value="Hnrnp arginine n-methyltransferase1"/>
    <property type="match status" value="1"/>
</dbReference>
<comment type="subcellular location">
    <subcellularLocation>
        <location evidence="2">Membrane</location>
        <topology evidence="2">Multi-pass membrane protein</topology>
    </subcellularLocation>
</comment>
<comment type="caution">
    <text evidence="20">The sequence shown here is derived from an EMBL/GenBank/DDBJ whole genome shotgun (WGS) entry which is preliminary data.</text>
</comment>
<protein>
    <recommendedName>
        <fullName evidence="4">type I protein arginine methyltransferase</fullName>
        <ecNumber evidence="4">2.1.1.319</ecNumber>
    </recommendedName>
</protein>
<keyword evidence="8 17" id="KW-0812">Transmembrane</keyword>
<dbReference type="Gene3D" id="3.40.50.150">
    <property type="entry name" value="Vaccinia Virus protein VP39"/>
    <property type="match status" value="1"/>
</dbReference>
<evidence type="ECO:0000256" key="8">
    <source>
        <dbReference type="ARBA" id="ARBA00022692"/>
    </source>
</evidence>
<feature type="compositionally biased region" description="Polar residues" evidence="16">
    <location>
        <begin position="1"/>
        <end position="21"/>
    </location>
</feature>
<organism evidence="20 21">
    <name type="scientific">Calicophoron daubneyi</name>
    <name type="common">Rumen fluke</name>
    <name type="synonym">Paramphistomum daubneyi</name>
    <dbReference type="NCBI Taxonomy" id="300641"/>
    <lineage>
        <taxon>Eukaryota</taxon>
        <taxon>Metazoa</taxon>
        <taxon>Spiralia</taxon>
        <taxon>Lophotrochozoa</taxon>
        <taxon>Platyhelminthes</taxon>
        <taxon>Trematoda</taxon>
        <taxon>Digenea</taxon>
        <taxon>Plagiorchiida</taxon>
        <taxon>Pronocephalata</taxon>
        <taxon>Paramphistomoidea</taxon>
        <taxon>Paramphistomidae</taxon>
        <taxon>Calicophoron</taxon>
    </lineage>
</organism>
<evidence type="ECO:0000256" key="13">
    <source>
        <dbReference type="ARBA" id="ARBA00023136"/>
    </source>
</evidence>
<dbReference type="PROSITE" id="PS51678">
    <property type="entry name" value="SAM_MT_PRMT"/>
    <property type="match status" value="1"/>
</dbReference>
<feature type="region of interest" description="Disordered" evidence="16">
    <location>
        <begin position="663"/>
        <end position="686"/>
    </location>
</feature>